<evidence type="ECO:0000256" key="1">
    <source>
        <dbReference type="SAM" id="MobiDB-lite"/>
    </source>
</evidence>
<comment type="caution">
    <text evidence="3">The sequence shown here is derived from an EMBL/GenBank/DDBJ whole genome shotgun (WGS) entry which is preliminary data.</text>
</comment>
<reference evidence="3 4" key="1">
    <citation type="submission" date="2021-03" db="EMBL/GenBank/DDBJ databases">
        <title>Antimicrobial resistance genes in bacteria isolated from Japanese honey, and their potential for conferring macrolide and lincosamide resistance in the American foulbrood pathogen Paenibacillus larvae.</title>
        <authorList>
            <person name="Okamoto M."/>
            <person name="Kumagai M."/>
            <person name="Kanamori H."/>
            <person name="Takamatsu D."/>
        </authorList>
    </citation>
    <scope>NUCLEOTIDE SEQUENCE [LARGE SCALE GENOMIC DNA]</scope>
    <source>
        <strain evidence="3 4">J34TS1</strain>
    </source>
</reference>
<dbReference type="AlphaFoldDB" id="A0A919YMN2"/>
<evidence type="ECO:0000313" key="4">
    <source>
        <dbReference type="Proteomes" id="UP000682811"/>
    </source>
</evidence>
<evidence type="ECO:0000313" key="3">
    <source>
        <dbReference type="EMBL" id="GIO51037.1"/>
    </source>
</evidence>
<dbReference type="RefSeq" id="WP_212981112.1">
    <property type="nucleotide sequence ID" value="NZ_AP025343.1"/>
</dbReference>
<feature type="compositionally biased region" description="Basic and acidic residues" evidence="1">
    <location>
        <begin position="38"/>
        <end position="51"/>
    </location>
</feature>
<sequence length="254" mass="28279">MKTASKVAVVALSSILLLGSSVNFAVEAAPNKSANAAAEKKPQAENKGEQLQKAEIDRISKLLEANPDDSYMVFVSNELTKRKGMETFAMGNTMPEYTSYEDYWKKASTLTEPAPKQPEGLPEGYSFAGAKIVGPYSGDYDKEMKAEAKKLGKQIYSKKINWTTTNFIQLEYKNGDDYILISSTRLDPQSKRHKGYVYESAEETRKKNPKLEEEFVTNSVVWTENNKGLAIQTNPGNPITKEELIKLAKTASKK</sequence>
<accession>A0A919YMN2</accession>
<name>A0A919YMN2_9BACL</name>
<feature type="chain" id="PRO_5039468178" evidence="2">
    <location>
        <begin position="26"/>
        <end position="254"/>
    </location>
</feature>
<feature type="region of interest" description="Disordered" evidence="1">
    <location>
        <begin position="31"/>
        <end position="51"/>
    </location>
</feature>
<proteinExistence type="predicted"/>
<keyword evidence="2" id="KW-0732">Signal</keyword>
<feature type="signal peptide" evidence="2">
    <location>
        <begin position="1"/>
        <end position="25"/>
    </location>
</feature>
<organism evidence="3 4">
    <name type="scientific">Paenibacillus azoreducens</name>
    <dbReference type="NCBI Taxonomy" id="116718"/>
    <lineage>
        <taxon>Bacteria</taxon>
        <taxon>Bacillati</taxon>
        <taxon>Bacillota</taxon>
        <taxon>Bacilli</taxon>
        <taxon>Bacillales</taxon>
        <taxon>Paenibacillaceae</taxon>
        <taxon>Paenibacillus</taxon>
    </lineage>
</organism>
<dbReference type="Proteomes" id="UP000682811">
    <property type="component" value="Unassembled WGS sequence"/>
</dbReference>
<dbReference type="EMBL" id="BORT01000042">
    <property type="protein sequence ID" value="GIO51037.1"/>
    <property type="molecule type" value="Genomic_DNA"/>
</dbReference>
<keyword evidence="4" id="KW-1185">Reference proteome</keyword>
<evidence type="ECO:0000256" key="2">
    <source>
        <dbReference type="SAM" id="SignalP"/>
    </source>
</evidence>
<protein>
    <submittedName>
        <fullName evidence="3">Uncharacterized protein</fullName>
    </submittedName>
</protein>
<gene>
    <name evidence="3" type="ORF">J34TS1_58020</name>
</gene>